<sequence length="237" mass="25762">MEMHRDAKQETIAHLQRQIRQSEYGGRRAADITSTGSTALDELLPCGGVRRGGMIEWIGCTPASGAGTLALIAARHVCASNQTFLVIDSRRQISPAALANLGLDLAKILIVRPQTKQEAWWACEEALRCKAIGLVWADIEQASATVLRRLQLAAEESCGVGFLLRPAAALRHSAWADARLLVRSVPSCSASPRYQVESVYSHGRALRNNVVVQIDRFAGTTHEFTSSRQASLMSLVS</sequence>
<name>A3ZPQ5_9BACT</name>
<evidence type="ECO:0000313" key="3">
    <source>
        <dbReference type="Proteomes" id="UP000004358"/>
    </source>
</evidence>
<dbReference type="EMBL" id="AANZ01000004">
    <property type="protein sequence ID" value="EAQ81733.1"/>
    <property type="molecule type" value="Genomic_DNA"/>
</dbReference>
<dbReference type="SUPFAM" id="SSF52540">
    <property type="entry name" value="P-loop containing nucleoside triphosphate hydrolases"/>
    <property type="match status" value="1"/>
</dbReference>
<dbReference type="InterPro" id="IPR049428">
    <property type="entry name" value="RecA-like_N"/>
</dbReference>
<dbReference type="AlphaFoldDB" id="A3ZPQ5"/>
<feature type="domain" description="RecA-like N-terminal" evidence="1">
    <location>
        <begin position="30"/>
        <end position="138"/>
    </location>
</feature>
<accession>A3ZPQ5</accession>
<dbReference type="eggNOG" id="COG4544">
    <property type="taxonomic scope" value="Bacteria"/>
</dbReference>
<proteinExistence type="predicted"/>
<evidence type="ECO:0000313" key="2">
    <source>
        <dbReference type="EMBL" id="EAQ81733.1"/>
    </source>
</evidence>
<dbReference type="InterPro" id="IPR027417">
    <property type="entry name" value="P-loop_NTPase"/>
</dbReference>
<comment type="caution">
    <text evidence="2">The sequence shown here is derived from an EMBL/GenBank/DDBJ whole genome shotgun (WGS) entry which is preliminary data.</text>
</comment>
<evidence type="ECO:0000259" key="1">
    <source>
        <dbReference type="Pfam" id="PF00154"/>
    </source>
</evidence>
<reference evidence="2 3" key="1">
    <citation type="submission" date="2006-02" db="EMBL/GenBank/DDBJ databases">
        <authorList>
            <person name="Amann R."/>
            <person name="Ferriera S."/>
            <person name="Johnson J."/>
            <person name="Kravitz S."/>
            <person name="Halpern A."/>
            <person name="Remington K."/>
            <person name="Beeson K."/>
            <person name="Tran B."/>
            <person name="Rogers Y.-H."/>
            <person name="Friedman R."/>
            <person name="Venter J.C."/>
        </authorList>
    </citation>
    <scope>NUCLEOTIDE SEQUENCE [LARGE SCALE GENOMIC DNA]</scope>
    <source>
        <strain evidence="2 3">DSM 3645</strain>
    </source>
</reference>
<dbReference type="STRING" id="314230.DSM3645_29167"/>
<protein>
    <recommendedName>
        <fullName evidence="1">RecA-like N-terminal domain-containing protein</fullName>
    </recommendedName>
</protein>
<dbReference type="HOGENOM" id="CLU_1168882_0_0_0"/>
<organism evidence="2 3">
    <name type="scientific">Blastopirellula marina DSM 3645</name>
    <dbReference type="NCBI Taxonomy" id="314230"/>
    <lineage>
        <taxon>Bacteria</taxon>
        <taxon>Pseudomonadati</taxon>
        <taxon>Planctomycetota</taxon>
        <taxon>Planctomycetia</taxon>
        <taxon>Pirellulales</taxon>
        <taxon>Pirellulaceae</taxon>
        <taxon>Blastopirellula</taxon>
    </lineage>
</organism>
<gene>
    <name evidence="2" type="ORF">DSM3645_29167</name>
</gene>
<dbReference type="Proteomes" id="UP000004358">
    <property type="component" value="Unassembled WGS sequence"/>
</dbReference>
<dbReference type="Gene3D" id="3.40.50.300">
    <property type="entry name" value="P-loop containing nucleotide triphosphate hydrolases"/>
    <property type="match status" value="1"/>
</dbReference>
<dbReference type="Pfam" id="PF00154">
    <property type="entry name" value="RecA_N"/>
    <property type="match status" value="1"/>
</dbReference>